<gene>
    <name evidence="1" type="ORF">AB0887_12450</name>
</gene>
<evidence type="ECO:0000313" key="2">
    <source>
        <dbReference type="Proteomes" id="UP001553843"/>
    </source>
</evidence>
<proteinExistence type="predicted"/>
<dbReference type="EMBL" id="JBEYRS010000004">
    <property type="protein sequence ID" value="MEW2362750.1"/>
    <property type="molecule type" value="Genomic_DNA"/>
</dbReference>
<dbReference type="Proteomes" id="UP001553843">
    <property type="component" value="Unassembled WGS sequence"/>
</dbReference>
<keyword evidence="2" id="KW-1185">Reference proteome</keyword>
<evidence type="ECO:0000313" key="1">
    <source>
        <dbReference type="EMBL" id="MEW2362750.1"/>
    </source>
</evidence>
<accession>A0ABV3LTG9</accession>
<sequence length="50" mass="5093">MLVTTFSAGLILGTVSALDLGWQTQPARTNTLASPPPDLGWTIAPKGVGA</sequence>
<name>A0ABV3LTG9_9ACTN</name>
<comment type="caution">
    <text evidence="1">The sequence shown here is derived from an EMBL/GenBank/DDBJ whole genome shotgun (WGS) entry which is preliminary data.</text>
</comment>
<protein>
    <submittedName>
        <fullName evidence="1">Uncharacterized protein</fullName>
    </submittedName>
</protein>
<organism evidence="1 2">
    <name type="scientific">Streptomyces huasconensis</name>
    <dbReference type="NCBI Taxonomy" id="1854574"/>
    <lineage>
        <taxon>Bacteria</taxon>
        <taxon>Bacillati</taxon>
        <taxon>Actinomycetota</taxon>
        <taxon>Actinomycetes</taxon>
        <taxon>Kitasatosporales</taxon>
        <taxon>Streptomycetaceae</taxon>
        <taxon>Streptomyces</taxon>
    </lineage>
</organism>
<dbReference type="RefSeq" id="WP_230901926.1">
    <property type="nucleotide sequence ID" value="NZ_CP086119.1"/>
</dbReference>
<reference evidence="1 2" key="1">
    <citation type="submission" date="2024-06" db="EMBL/GenBank/DDBJ databases">
        <title>The Natural Products Discovery Center: Release of the First 8490 Sequenced Strains for Exploring Actinobacteria Biosynthetic Diversity.</title>
        <authorList>
            <person name="Kalkreuter E."/>
            <person name="Kautsar S.A."/>
            <person name="Yang D."/>
            <person name="Bader C.D."/>
            <person name="Teijaro C.N."/>
            <person name="Fluegel L."/>
            <person name="Davis C.M."/>
            <person name="Simpson J.R."/>
            <person name="Lauterbach L."/>
            <person name="Steele A.D."/>
            <person name="Gui C."/>
            <person name="Meng S."/>
            <person name="Li G."/>
            <person name="Viehrig K."/>
            <person name="Ye F."/>
            <person name="Su P."/>
            <person name="Kiefer A.F."/>
            <person name="Nichols A."/>
            <person name="Cepeda A.J."/>
            <person name="Yan W."/>
            <person name="Fan B."/>
            <person name="Jiang Y."/>
            <person name="Adhikari A."/>
            <person name="Zheng C.-J."/>
            <person name="Schuster L."/>
            <person name="Cowan T.M."/>
            <person name="Smanski M.J."/>
            <person name="Chevrette M.G."/>
            <person name="De Carvalho L.P.S."/>
            <person name="Shen B."/>
        </authorList>
    </citation>
    <scope>NUCLEOTIDE SEQUENCE [LARGE SCALE GENOMIC DNA]</scope>
    <source>
        <strain evidence="1 2">NPDC047833</strain>
    </source>
</reference>